<name>A0A381RK96_9ZZZZ</name>
<feature type="domain" description="DnaT DNA-binding" evidence="1">
    <location>
        <begin position="177"/>
        <end position="239"/>
    </location>
</feature>
<sequence>MKDKHITISKEAAITLGLNQSVLLEALYSLLDKNKDLSIDFESILQETPFWSKDELNKTIDNLVVKGVIVKEKNKNSFYLVNKSKIKKKEISEYTDFTTPDEIFLEEEWKPNKQILNQALEYGIPESFVMNQIQDFKHFYNEKHEKSRSWEIKFLRFVIKQWRLEEITEYKEAKRKPIKKNWTPDQEAIEILIKAGVKKEFINEEVDEFKLYWSEKGEVSDTWNSKFIAHARRQWAKFSNLIENSDKPLPITDDWTPSEDFFQVLSLTGITKDFSESCIPEFILYWKETGQSHNSWNSKFLQHVKFQWQKNMKYSEQNISLLEERIEKSWDISEVNDPSSKTINKKSQEEVSLKLKELKKKHQI</sequence>
<dbReference type="InterPro" id="IPR040480">
    <property type="entry name" value="DnaT_DNA_bind"/>
</dbReference>
<dbReference type="Gene3D" id="1.10.8.1180">
    <property type="match status" value="3"/>
</dbReference>
<organism evidence="2">
    <name type="scientific">marine metagenome</name>
    <dbReference type="NCBI Taxonomy" id="408172"/>
    <lineage>
        <taxon>unclassified sequences</taxon>
        <taxon>metagenomes</taxon>
        <taxon>ecological metagenomes</taxon>
    </lineage>
</organism>
<dbReference type="AlphaFoldDB" id="A0A381RK96"/>
<evidence type="ECO:0000259" key="1">
    <source>
        <dbReference type="Pfam" id="PF17948"/>
    </source>
</evidence>
<gene>
    <name evidence="2" type="ORF">METZ01_LOCUS43191</name>
</gene>
<reference evidence="2" key="1">
    <citation type="submission" date="2018-05" db="EMBL/GenBank/DDBJ databases">
        <authorList>
            <person name="Lanie J.A."/>
            <person name="Ng W.-L."/>
            <person name="Kazmierczak K.M."/>
            <person name="Andrzejewski T.M."/>
            <person name="Davidsen T.M."/>
            <person name="Wayne K.J."/>
            <person name="Tettelin H."/>
            <person name="Glass J.I."/>
            <person name="Rusch D."/>
            <person name="Podicherti R."/>
            <person name="Tsui H.-C.T."/>
            <person name="Winkler M.E."/>
        </authorList>
    </citation>
    <scope>NUCLEOTIDE SEQUENCE</scope>
</reference>
<dbReference type="Pfam" id="PF17948">
    <property type="entry name" value="DnaT"/>
    <property type="match status" value="3"/>
</dbReference>
<feature type="domain" description="DnaT DNA-binding" evidence="1">
    <location>
        <begin position="106"/>
        <end position="163"/>
    </location>
</feature>
<accession>A0A381RK96</accession>
<dbReference type="EMBL" id="UINC01001885">
    <property type="protein sequence ID" value="SUZ90337.1"/>
    <property type="molecule type" value="Genomic_DNA"/>
</dbReference>
<protein>
    <recommendedName>
        <fullName evidence="1">DnaT DNA-binding domain-containing protein</fullName>
    </recommendedName>
</protein>
<proteinExistence type="predicted"/>
<feature type="domain" description="DnaT DNA-binding" evidence="1">
    <location>
        <begin position="250"/>
        <end position="311"/>
    </location>
</feature>
<evidence type="ECO:0000313" key="2">
    <source>
        <dbReference type="EMBL" id="SUZ90337.1"/>
    </source>
</evidence>